<sequence length="80" mass="9590">MINFIYTENTEELLKAVGIEKELFWQYLSLDDWDYALIFEGHIPQMKLNNEFSRLLDGCYNNEWAYFPKQNKTVGMAYHS</sequence>
<name>A0A6M3XTV7_9ZZZZ</name>
<evidence type="ECO:0000313" key="1">
    <source>
        <dbReference type="EMBL" id="QJI01385.1"/>
    </source>
</evidence>
<dbReference type="AlphaFoldDB" id="A0A6M3XTV7"/>
<reference evidence="1" key="1">
    <citation type="submission" date="2020-03" db="EMBL/GenBank/DDBJ databases">
        <title>The deep terrestrial virosphere.</title>
        <authorList>
            <person name="Holmfeldt K."/>
            <person name="Nilsson E."/>
            <person name="Simone D."/>
            <person name="Lopez-Fernandez M."/>
            <person name="Wu X."/>
            <person name="de Brujin I."/>
            <person name="Lundin D."/>
            <person name="Andersson A."/>
            <person name="Bertilsson S."/>
            <person name="Dopson M."/>
        </authorList>
    </citation>
    <scope>NUCLEOTIDE SEQUENCE</scope>
    <source>
        <strain evidence="1">TM448B02499</strain>
    </source>
</reference>
<gene>
    <name evidence="1" type="ORF">TM448B02499_0017</name>
</gene>
<dbReference type="EMBL" id="MT144919">
    <property type="protein sequence ID" value="QJI01385.1"/>
    <property type="molecule type" value="Genomic_DNA"/>
</dbReference>
<organism evidence="1">
    <name type="scientific">viral metagenome</name>
    <dbReference type="NCBI Taxonomy" id="1070528"/>
    <lineage>
        <taxon>unclassified sequences</taxon>
        <taxon>metagenomes</taxon>
        <taxon>organismal metagenomes</taxon>
    </lineage>
</organism>
<accession>A0A6M3XTV7</accession>
<protein>
    <submittedName>
        <fullName evidence="1">Uncharacterized protein</fullName>
    </submittedName>
</protein>
<proteinExistence type="predicted"/>